<dbReference type="RefSeq" id="WP_316432779.1">
    <property type="nucleotide sequence ID" value="NZ_CP053586.1"/>
</dbReference>
<proteinExistence type="predicted"/>
<dbReference type="EMBL" id="CP053586">
    <property type="protein sequence ID" value="WNZ21528.1"/>
    <property type="molecule type" value="Genomic_DNA"/>
</dbReference>
<dbReference type="AlphaFoldDB" id="A0AA97APG1"/>
<name>A0AA97APG1_9CYAN</name>
<accession>A0AA97APG1</accession>
<protein>
    <submittedName>
        <fullName evidence="1">Uncharacterized protein</fullName>
    </submittedName>
</protein>
<gene>
    <name evidence="1" type="ORF">HJG54_00705</name>
</gene>
<sequence>MKQQYFSDSEWVTLLQSPTQAILAVILADKTDPVSFLKEMQAAFQILAAELQRQDISSDLIKAMIASINDAIGQSPLQGEDLLLQQQFELIKRIQAFSSVSDGQNQVVEHFKQVKDILLNKVPIVQAEEFKQWILELATQVAKAVKEEGIWGIGGERVSRQESGALSTLEKTLTFR</sequence>
<reference evidence="1" key="1">
    <citation type="submission" date="2020-05" db="EMBL/GenBank/DDBJ databases">
        <authorList>
            <person name="Zhu T."/>
            <person name="Keshari N."/>
            <person name="Lu X."/>
        </authorList>
    </citation>
    <scope>NUCLEOTIDE SEQUENCE</scope>
    <source>
        <strain evidence="1">NK1-12</strain>
    </source>
</reference>
<evidence type="ECO:0000313" key="1">
    <source>
        <dbReference type="EMBL" id="WNZ21528.1"/>
    </source>
</evidence>
<organism evidence="1">
    <name type="scientific">Leptolyngbya sp. NK1-12</name>
    <dbReference type="NCBI Taxonomy" id="2547451"/>
    <lineage>
        <taxon>Bacteria</taxon>
        <taxon>Bacillati</taxon>
        <taxon>Cyanobacteriota</taxon>
        <taxon>Cyanophyceae</taxon>
        <taxon>Leptolyngbyales</taxon>
        <taxon>Leptolyngbyaceae</taxon>
        <taxon>Leptolyngbya group</taxon>
        <taxon>Leptolyngbya</taxon>
    </lineage>
</organism>